<dbReference type="PANTHER" id="PTHR43791">
    <property type="entry name" value="PERMEASE-RELATED"/>
    <property type="match status" value="1"/>
</dbReference>
<evidence type="ECO:0000256" key="3">
    <source>
        <dbReference type="ARBA" id="ARBA00022692"/>
    </source>
</evidence>
<keyword evidence="2" id="KW-0813">Transport</keyword>
<evidence type="ECO:0000313" key="7">
    <source>
        <dbReference type="EMBL" id="UQC91067.1"/>
    </source>
</evidence>
<dbReference type="Proteomes" id="UP000830671">
    <property type="component" value="Chromosome 9"/>
</dbReference>
<feature type="transmembrane region" description="Helical" evidence="6">
    <location>
        <begin position="442"/>
        <end position="463"/>
    </location>
</feature>
<dbReference type="GO" id="GO:0022857">
    <property type="term" value="F:transmembrane transporter activity"/>
    <property type="evidence" value="ECO:0007669"/>
    <property type="project" value="InterPro"/>
</dbReference>
<sequence>MECIKVFASPRTGPCSRYLCVARAQRLQQDSAFNTTIGLSIVCQSRPAMASKAVEGPFRDSTKEVNTIQTQAATDTSASSLKEQVAQQYGSTDEHVFSDPSIADHWRKVYEKASYENRHRFDPNYTWSAEDERKLIDRKIMVWAWVMFCALDLHRRNINRAISDNMLPELGMTTNDFNYGQTVSIRMRQDIFGLVSKKLGADVWIPSIMVGWSITAGCQAFLSNRAGFYAVKALLGLLMGGFIPDIVLWLTYFYKSNELPLRLAWFWTALSTVNIVGSLVAAGVLQMRGVAGWAGWRWLFLIEGIVTLIIGLFSWGLMPPGPTQTRNWFRGKDGWFTEHEELIMVNRLLRDDPSKGDMHNREAVGPSLLFKAIKDWEQWPLYLIGLTTYIPPSPPSTYLSYILRRLGFSTFQANLLAIPSQFLFAVNLLIISWVSGKFKERAIVSSISNIWIFPWLVALVALPADTSTWIRYALLTGLLSYPYCHAILVGWNAKNSNAVRTRAVSAALYNMFVQAGNIAASNIYRDDDQPLYRRGNKILLGICCFNIVLFYFVKAFYIWRNKVRDRRWNAMSKEQQEDYSINTTDEGQQRLDFRHDCINATNARIIDWHNWSIRSEIDGGLAGYGFLDFYGIECILLAVYCAFALPAFAKRDKTSSSSVDMLHASQSNGKSGLFDRDYEAMKGKKYDLFMAATSLFVGIQAIVIYSPVRPSVYELSFHTLAAMLPLILDSKRRSWMKGAIQVSVFLIYTSIHPTQISVGAAIFTTAAIVWVLSAFRPMSQRYPLLLSVQQPQNDPTLAILPWIPVPVEFNLELKTRMLFVFHLSSKLCGRSLYEWCILRSMPFPE</sequence>
<organism evidence="7 8">
    <name type="scientific">Colletotrichum lupini</name>
    <dbReference type="NCBI Taxonomy" id="145971"/>
    <lineage>
        <taxon>Eukaryota</taxon>
        <taxon>Fungi</taxon>
        <taxon>Dikarya</taxon>
        <taxon>Ascomycota</taxon>
        <taxon>Pezizomycotina</taxon>
        <taxon>Sordariomycetes</taxon>
        <taxon>Hypocreomycetidae</taxon>
        <taxon>Glomerellales</taxon>
        <taxon>Glomerellaceae</taxon>
        <taxon>Colletotrichum</taxon>
        <taxon>Colletotrichum acutatum species complex</taxon>
    </lineage>
</organism>
<feature type="transmembrane region" description="Helical" evidence="6">
    <location>
        <begin position="298"/>
        <end position="318"/>
    </location>
</feature>
<dbReference type="EMBL" id="CP019481">
    <property type="protein sequence ID" value="UQC91067.1"/>
    <property type="molecule type" value="Genomic_DNA"/>
</dbReference>
<proteinExistence type="predicted"/>
<keyword evidence="4 6" id="KW-1133">Transmembrane helix</keyword>
<evidence type="ECO:0000256" key="4">
    <source>
        <dbReference type="ARBA" id="ARBA00022989"/>
    </source>
</evidence>
<evidence type="ECO:0000313" key="8">
    <source>
        <dbReference type="Proteomes" id="UP000830671"/>
    </source>
</evidence>
<feature type="transmembrane region" description="Helical" evidence="6">
    <location>
        <begin position="411"/>
        <end position="430"/>
    </location>
</feature>
<reference evidence="7" key="1">
    <citation type="journal article" date="2021" name="Mol. Plant Microbe Interact.">
        <title>Complete Genome Sequence of the Plant-Pathogenic Fungus Colletotrichum lupini.</title>
        <authorList>
            <person name="Baroncelli R."/>
            <person name="Pensec F."/>
            <person name="Da Lio D."/>
            <person name="Boufleur T."/>
            <person name="Vicente I."/>
            <person name="Sarrocco S."/>
            <person name="Picot A."/>
            <person name="Baraldi E."/>
            <person name="Sukno S."/>
            <person name="Thon M."/>
            <person name="Le Floch G."/>
        </authorList>
    </citation>
    <scope>NUCLEOTIDE SEQUENCE</scope>
    <source>
        <strain evidence="7">IMI 504893</strain>
    </source>
</reference>
<dbReference type="InterPro" id="IPR036259">
    <property type="entry name" value="MFS_trans_sf"/>
</dbReference>
<dbReference type="SUPFAM" id="SSF103473">
    <property type="entry name" value="MFS general substrate transporter"/>
    <property type="match status" value="1"/>
</dbReference>
<dbReference type="InterPro" id="IPR011701">
    <property type="entry name" value="MFS"/>
</dbReference>
<keyword evidence="5 6" id="KW-0472">Membrane</keyword>
<accession>A0A9Q8TA45</accession>
<feature type="transmembrane region" description="Helical" evidence="6">
    <location>
        <begin position="469"/>
        <end position="491"/>
    </location>
</feature>
<dbReference type="Pfam" id="PF07690">
    <property type="entry name" value="MFS_1"/>
    <property type="match status" value="1"/>
</dbReference>
<protein>
    <submittedName>
        <fullName evidence="7">Major facilitator superfamily transporter</fullName>
    </submittedName>
</protein>
<name>A0A9Q8TA45_9PEZI</name>
<evidence type="ECO:0000256" key="6">
    <source>
        <dbReference type="SAM" id="Phobius"/>
    </source>
</evidence>
<evidence type="ECO:0000256" key="1">
    <source>
        <dbReference type="ARBA" id="ARBA00004141"/>
    </source>
</evidence>
<feature type="transmembrane region" description="Helical" evidence="6">
    <location>
        <begin position="757"/>
        <end position="775"/>
    </location>
</feature>
<feature type="transmembrane region" description="Helical" evidence="6">
    <location>
        <begin position="538"/>
        <end position="559"/>
    </location>
</feature>
<dbReference type="PANTHER" id="PTHR43791:SF14">
    <property type="entry name" value="MFS GENERAL SUBSTRATE TRANSPORTER"/>
    <property type="match status" value="1"/>
</dbReference>
<dbReference type="RefSeq" id="XP_049152666.1">
    <property type="nucleotide sequence ID" value="XM_049295519.1"/>
</dbReference>
<dbReference type="GO" id="GO:0016020">
    <property type="term" value="C:membrane"/>
    <property type="evidence" value="ECO:0007669"/>
    <property type="project" value="UniProtKB-SubCell"/>
</dbReference>
<comment type="subcellular location">
    <subcellularLocation>
        <location evidence="1">Membrane</location>
        <topology evidence="1">Multi-pass membrane protein</topology>
    </subcellularLocation>
</comment>
<keyword evidence="8" id="KW-1185">Reference proteome</keyword>
<dbReference type="AlphaFoldDB" id="A0A9Q8TA45"/>
<dbReference type="Gene3D" id="1.20.1250.20">
    <property type="entry name" value="MFS general substrate transporter like domains"/>
    <property type="match status" value="1"/>
</dbReference>
<feature type="transmembrane region" description="Helical" evidence="6">
    <location>
        <begin position="234"/>
        <end position="252"/>
    </location>
</feature>
<dbReference type="GeneID" id="73350529"/>
<feature type="transmembrane region" description="Helical" evidence="6">
    <location>
        <begin position="264"/>
        <end position="286"/>
    </location>
</feature>
<evidence type="ECO:0000256" key="5">
    <source>
        <dbReference type="ARBA" id="ARBA00023136"/>
    </source>
</evidence>
<gene>
    <name evidence="7" type="ORF">CLUP02_16601</name>
</gene>
<evidence type="ECO:0000256" key="2">
    <source>
        <dbReference type="ARBA" id="ARBA00022448"/>
    </source>
</evidence>
<dbReference type="FunFam" id="1.20.1250.20:FF:000106">
    <property type="entry name" value="MFS transporter, putative"/>
    <property type="match status" value="1"/>
</dbReference>
<feature type="transmembrane region" description="Helical" evidence="6">
    <location>
        <begin position="686"/>
        <end position="705"/>
    </location>
</feature>
<dbReference type="FunFam" id="1.20.1250.20:FF:000247">
    <property type="entry name" value="MFS general substrate transporter"/>
    <property type="match status" value="1"/>
</dbReference>
<dbReference type="KEGG" id="clup:CLUP02_16601"/>
<keyword evidence="3 6" id="KW-0812">Transmembrane</keyword>